<feature type="binding site" evidence="10">
    <location>
        <position position="146"/>
    </location>
    <ligand>
        <name>Mg(2+)</name>
        <dbReference type="ChEBI" id="CHEBI:18420"/>
    </ligand>
</feature>
<evidence type="ECO:0000256" key="7">
    <source>
        <dbReference type="ARBA" id="ARBA00022977"/>
    </source>
</evidence>
<evidence type="ECO:0000313" key="14">
    <source>
        <dbReference type="EMBL" id="SDE68721.1"/>
    </source>
</evidence>
<evidence type="ECO:0000256" key="6">
    <source>
        <dbReference type="ARBA" id="ARBA00022842"/>
    </source>
</evidence>
<feature type="binding site" evidence="10">
    <location>
        <position position="367"/>
    </location>
    <ligand>
        <name>thiamine diphosphate</name>
        <dbReference type="ChEBI" id="CHEBI:58937"/>
    </ligand>
</feature>
<dbReference type="Proteomes" id="UP000324896">
    <property type="component" value="Unassembled WGS sequence"/>
</dbReference>
<comment type="cofactor">
    <cofactor evidence="10">
        <name>thiamine diphosphate</name>
        <dbReference type="ChEBI" id="CHEBI:58937"/>
    </cofactor>
    <text evidence="10">Binds 1 thiamine pyrophosphate per subunit.</text>
</comment>
<dbReference type="EMBL" id="SOAA01000004">
    <property type="protein sequence ID" value="TDS33625.1"/>
    <property type="molecule type" value="Genomic_DNA"/>
</dbReference>
<evidence type="ECO:0000313" key="23">
    <source>
        <dbReference type="Proteomes" id="UP000324896"/>
    </source>
</evidence>
<dbReference type="GO" id="GO:0019288">
    <property type="term" value="P:isopentenyl diphosphate biosynthetic process, methylerythritol 4-phosphate pathway"/>
    <property type="evidence" value="ECO:0007669"/>
    <property type="project" value="TreeGrafter"/>
</dbReference>
<comment type="subunit">
    <text evidence="3 10">Homodimer.</text>
</comment>
<evidence type="ECO:0000313" key="18">
    <source>
        <dbReference type="Proteomes" id="UP000198612"/>
    </source>
</evidence>
<dbReference type="PROSITE" id="PS00801">
    <property type="entry name" value="TRANSKETOLASE_1"/>
    <property type="match status" value="1"/>
</dbReference>
<dbReference type="InterPro" id="IPR020826">
    <property type="entry name" value="Transketolase_BS"/>
</dbReference>
<dbReference type="InterPro" id="IPR005475">
    <property type="entry name" value="Transketolase-like_Pyr-bd"/>
</dbReference>
<proteinExistence type="inferred from homology"/>
<dbReference type="EMBL" id="FMYT01000001">
    <property type="protein sequence ID" value="SDC00341.1"/>
    <property type="molecule type" value="Genomic_DNA"/>
</dbReference>
<dbReference type="HAMAP" id="MF_00315">
    <property type="entry name" value="DXP_synth"/>
    <property type="match status" value="1"/>
</dbReference>
<keyword evidence="9 10" id="KW-0414">Isoprene biosynthesis</keyword>
<dbReference type="Pfam" id="PF02779">
    <property type="entry name" value="Transket_pyr"/>
    <property type="match status" value="1"/>
</dbReference>
<comment type="cofactor">
    <cofactor evidence="10">
        <name>Mg(2+)</name>
        <dbReference type="ChEBI" id="CHEBI:18420"/>
    </cofactor>
    <text evidence="10">Binds 1 Mg(2+) ion per subunit.</text>
</comment>
<keyword evidence="7 10" id="KW-0784">Thiamine biosynthesis</keyword>
<dbReference type="Pfam" id="PF13292">
    <property type="entry name" value="DXP_synthase_N"/>
    <property type="match status" value="1"/>
</dbReference>
<dbReference type="GO" id="GO:0008661">
    <property type="term" value="F:1-deoxy-D-xylulose-5-phosphate synthase activity"/>
    <property type="evidence" value="ECO:0007669"/>
    <property type="project" value="UniProtKB-UniRule"/>
</dbReference>
<dbReference type="NCBIfam" id="TIGR00204">
    <property type="entry name" value="dxs"/>
    <property type="match status" value="1"/>
</dbReference>
<evidence type="ECO:0000256" key="1">
    <source>
        <dbReference type="ARBA" id="ARBA00004980"/>
    </source>
</evidence>
<dbReference type="EMBL" id="FNBJ01000001">
    <property type="protein sequence ID" value="SDE68721.1"/>
    <property type="molecule type" value="Genomic_DNA"/>
</dbReference>
<evidence type="ECO:0000313" key="16">
    <source>
        <dbReference type="EMBL" id="TDS33625.1"/>
    </source>
</evidence>
<evidence type="ECO:0000256" key="2">
    <source>
        <dbReference type="ARBA" id="ARBA00011081"/>
    </source>
</evidence>
<dbReference type="SUPFAM" id="SSF52518">
    <property type="entry name" value="Thiamin diphosphate-binding fold (THDP-binding)"/>
    <property type="match status" value="2"/>
</dbReference>
<dbReference type="InterPro" id="IPR049557">
    <property type="entry name" value="Transketolase_CS"/>
</dbReference>
<evidence type="ECO:0000313" key="15">
    <source>
        <dbReference type="EMBL" id="SES61945.1"/>
    </source>
</evidence>
<reference evidence="18 19" key="1">
    <citation type="submission" date="2016-10" db="EMBL/GenBank/DDBJ databases">
        <authorList>
            <person name="Varghese N."/>
            <person name="Submissions S."/>
        </authorList>
    </citation>
    <scope>NUCLEOTIDE SEQUENCE [LARGE SCALE GENOMIC DNA]</scope>
    <source>
        <strain evidence="13 23">WG10</strain>
        <strain evidence="14 19">WG2</strain>
        <strain evidence="15 18">WG5</strain>
    </source>
</reference>
<protein>
    <recommendedName>
        <fullName evidence="10">1-deoxy-D-xylulose-5-phosphate synthase</fullName>
        <ecNumber evidence="10">2.2.1.7</ecNumber>
    </recommendedName>
    <alternativeName>
        <fullName evidence="10">1-deoxyxylulose-5-phosphate synthase</fullName>
        <shortName evidence="10">DXP synthase</shortName>
        <shortName evidence="10">DXPS</shortName>
    </alternativeName>
</protein>
<comment type="function">
    <text evidence="10">Catalyzes the acyloin condensation reaction between C atoms 2 and 3 of pyruvate and glyceraldehyde 3-phosphate to yield 1-deoxy-D-xylulose-5-phosphate (DXP).</text>
</comment>
<feature type="binding site" evidence="10">
    <location>
        <position position="175"/>
    </location>
    <ligand>
        <name>thiamine diphosphate</name>
        <dbReference type="ChEBI" id="CHEBI:58937"/>
    </ligand>
</feature>
<dbReference type="FunFam" id="3.40.50.970:FF:000005">
    <property type="entry name" value="1-deoxy-D-xylulose-5-phosphate synthase"/>
    <property type="match status" value="1"/>
</dbReference>
<evidence type="ECO:0000313" key="13">
    <source>
        <dbReference type="EMBL" id="SDC00341.1"/>
    </source>
</evidence>
<dbReference type="PROSITE" id="PS00802">
    <property type="entry name" value="TRANSKETOLASE_2"/>
    <property type="match status" value="1"/>
</dbReference>
<dbReference type="EC" id="2.2.1.7" evidence="10"/>
<sequence>MENYLSKINGIDDLKRLKSSQLKELAAEIREFLLENISKTGGHLASNLGTVELTIALHHYLNSPTDKIIWDVGHQAYTHKILTGRKECFSSLRQKDGISGYPKCTESPHDIIGAGHSSTSISAAVGLSLARENLDQMGDIYAVIGDGALTGGMAFEALNHAGHIGADINVILNDNEMSIANNVGAISNYLSTLRNDPTVKRVQEDIEFLINKIPRIGKTVSNTVDRVKNALKYSFIQGVLFEEFGFNYLGPIDGHNIIELMKHFKQAEAIKGPVLLHVVTKKGKGYLPAEKNPDKFHGVGAFNIKDGSSKKSKLKPSYSQIFGETLSRMAAADKKIAGVTAAMAAGTGLDIFAEAYPERYYDVGIAEQHAITMSTGLARGGMKPVAAIYSTFLQRGYDQVIHDAALQNIDLTIAVDRAGIVGNDGETHQGLFDYSFLRPVPNLVMMAVKDAEQLQQMLYTAVNYEGPAVLRYPRGTAAGEYTPRKVEELQQIEIGKAEELIEIKEDMDLTILAVGSTVIPAQKAAEILNNNGYQTAVVDARFIKPLDEEIILKALKNSKNIITAEEQVLAGGFSSAVLELAADRGVAVKNIKRIGIGDEFVTHGGMEEMKKEYQLDARGILENALSLLSKAEEVKKLWPEKKD</sequence>
<dbReference type="InterPro" id="IPR005477">
    <property type="entry name" value="Dxylulose-5-P_synthase"/>
</dbReference>
<keyword evidence="6 10" id="KW-0460">Magnesium</keyword>
<evidence type="ECO:0000313" key="20">
    <source>
        <dbReference type="Proteomes" id="UP000247389"/>
    </source>
</evidence>
<comment type="pathway">
    <text evidence="1 10">Metabolic intermediate biosynthesis; 1-deoxy-D-xylulose 5-phosphate biosynthesis; 1-deoxy-D-xylulose 5-phosphate from D-glyceraldehyde 3-phosphate and pyruvate: step 1/1.</text>
</comment>
<dbReference type="Proteomes" id="UP000295472">
    <property type="component" value="Unassembled WGS sequence"/>
</dbReference>
<evidence type="ECO:0000256" key="8">
    <source>
        <dbReference type="ARBA" id="ARBA00023052"/>
    </source>
</evidence>
<organism evidence="13 23">
    <name type="scientific">Halanaerobium congolense</name>
    <dbReference type="NCBI Taxonomy" id="54121"/>
    <lineage>
        <taxon>Bacteria</taxon>
        <taxon>Bacillati</taxon>
        <taxon>Bacillota</taxon>
        <taxon>Clostridia</taxon>
        <taxon>Halanaerobiales</taxon>
        <taxon>Halanaerobiaceae</taxon>
        <taxon>Halanaerobium</taxon>
    </lineage>
</organism>
<feature type="binding site" evidence="10">
    <location>
        <begin position="147"/>
        <end position="148"/>
    </location>
    <ligand>
        <name>thiamine diphosphate</name>
        <dbReference type="ChEBI" id="CHEBI:58937"/>
    </ligand>
</feature>
<evidence type="ECO:0000313" key="22">
    <source>
        <dbReference type="Proteomes" id="UP000295758"/>
    </source>
</evidence>
<gene>
    <name evidence="10" type="primary">dxs</name>
    <name evidence="16" type="ORF">BY453_10410</name>
    <name evidence="17" type="ORF">C7954_10842</name>
    <name evidence="12" type="ORF">C8C78_11245</name>
    <name evidence="13" type="ORF">SAMN04488597_101238</name>
    <name evidence="14" type="ORF">SAMN04488598_101108</name>
    <name evidence="15" type="ORF">SAMN04515652_101183</name>
</gene>
<keyword evidence="4 10" id="KW-0808">Transferase</keyword>
<comment type="catalytic activity">
    <reaction evidence="10">
        <text>D-glyceraldehyde 3-phosphate + pyruvate + H(+) = 1-deoxy-D-xylulose 5-phosphate + CO2</text>
        <dbReference type="Rhea" id="RHEA:12605"/>
        <dbReference type="ChEBI" id="CHEBI:15361"/>
        <dbReference type="ChEBI" id="CHEBI:15378"/>
        <dbReference type="ChEBI" id="CHEBI:16526"/>
        <dbReference type="ChEBI" id="CHEBI:57792"/>
        <dbReference type="ChEBI" id="CHEBI:59776"/>
        <dbReference type="EC" id="2.2.1.7"/>
    </reaction>
</comment>
<dbReference type="Gene3D" id="3.40.50.970">
    <property type="match status" value="2"/>
</dbReference>
<name>A0A1G6I1K6_9FIRM</name>
<reference evidence="12 20" key="2">
    <citation type="submission" date="2018-04" db="EMBL/GenBank/DDBJ databases">
        <title>Subsurface microbial communities from deep shales in Ohio and West Virginia, USA.</title>
        <authorList>
            <person name="Wrighton K."/>
        </authorList>
    </citation>
    <scope>NUCLEOTIDE SEQUENCE [LARGE SCALE GENOMIC DNA]</scope>
    <source>
        <strain evidence="17 21">DSMZ 11287</strain>
        <strain evidence="12 20">MSL28</strain>
    </source>
</reference>
<comment type="similarity">
    <text evidence="2 10">Belongs to the transketolase family. DXPS subfamily.</text>
</comment>
<dbReference type="PANTHER" id="PTHR43322:SF5">
    <property type="entry name" value="1-DEOXY-D-XYLULOSE-5-PHOSPHATE SYNTHASE, CHLOROPLASTIC"/>
    <property type="match status" value="1"/>
</dbReference>
<dbReference type="AlphaFoldDB" id="A0A1G6I1K6"/>
<feature type="binding site" evidence="10">
    <location>
        <position position="74"/>
    </location>
    <ligand>
        <name>thiamine diphosphate</name>
        <dbReference type="ChEBI" id="CHEBI:58937"/>
    </ligand>
</feature>
<feature type="domain" description="Transketolase-like pyrimidine-binding" evidence="11">
    <location>
        <begin position="316"/>
        <end position="480"/>
    </location>
</feature>
<feature type="binding site" evidence="10">
    <location>
        <position position="286"/>
    </location>
    <ligand>
        <name>thiamine diphosphate</name>
        <dbReference type="ChEBI" id="CHEBI:58937"/>
    </ligand>
</feature>
<dbReference type="GeneID" id="57012275"/>
<dbReference type="InterPro" id="IPR033248">
    <property type="entry name" value="Transketolase_C"/>
</dbReference>
<evidence type="ECO:0000313" key="17">
    <source>
        <dbReference type="EMBL" id="TDX45351.1"/>
    </source>
</evidence>
<dbReference type="NCBIfam" id="NF003933">
    <property type="entry name" value="PRK05444.2-2"/>
    <property type="match status" value="1"/>
</dbReference>
<evidence type="ECO:0000256" key="3">
    <source>
        <dbReference type="ARBA" id="ARBA00011738"/>
    </source>
</evidence>
<keyword evidence="19" id="KW-1185">Reference proteome</keyword>
<evidence type="ECO:0000256" key="5">
    <source>
        <dbReference type="ARBA" id="ARBA00022723"/>
    </source>
</evidence>
<reference evidence="16 22" key="3">
    <citation type="submission" date="2019-03" db="EMBL/GenBank/DDBJ databases">
        <title>Deep subsurface shale carbon reservoir microbial communities from Ohio and West Virginia, USA.</title>
        <authorList>
            <person name="Wrighton K."/>
        </authorList>
    </citation>
    <scope>NUCLEOTIDE SEQUENCE [LARGE SCALE GENOMIC DNA]</scope>
    <source>
        <strain evidence="16 22">UTICA-S4D12</strain>
    </source>
</reference>
<evidence type="ECO:0000313" key="12">
    <source>
        <dbReference type="EMBL" id="PXV65993.1"/>
    </source>
</evidence>
<dbReference type="UniPathway" id="UPA00064">
    <property type="reaction ID" value="UER00091"/>
</dbReference>
<dbReference type="EMBL" id="SOEF01000008">
    <property type="protein sequence ID" value="TDX45351.1"/>
    <property type="molecule type" value="Genomic_DNA"/>
</dbReference>
<dbReference type="GO" id="GO:0005829">
    <property type="term" value="C:cytosol"/>
    <property type="evidence" value="ECO:0007669"/>
    <property type="project" value="TreeGrafter"/>
</dbReference>
<dbReference type="EMBL" id="QICM01000012">
    <property type="protein sequence ID" value="PXV65993.1"/>
    <property type="molecule type" value="Genomic_DNA"/>
</dbReference>
<dbReference type="GO" id="GO:0009228">
    <property type="term" value="P:thiamine biosynthetic process"/>
    <property type="evidence" value="ECO:0007669"/>
    <property type="project" value="UniProtKB-UniRule"/>
</dbReference>
<dbReference type="SUPFAM" id="SSF52922">
    <property type="entry name" value="TK C-terminal domain-like"/>
    <property type="match status" value="1"/>
</dbReference>
<dbReference type="GO" id="GO:0016114">
    <property type="term" value="P:terpenoid biosynthetic process"/>
    <property type="evidence" value="ECO:0007669"/>
    <property type="project" value="UniProtKB-UniRule"/>
</dbReference>
<dbReference type="Proteomes" id="UP000199519">
    <property type="component" value="Unassembled WGS sequence"/>
</dbReference>
<dbReference type="SMART" id="SM00861">
    <property type="entry name" value="Transket_pyr"/>
    <property type="match status" value="1"/>
</dbReference>
<dbReference type="Proteomes" id="UP000247389">
    <property type="component" value="Unassembled WGS sequence"/>
</dbReference>
<dbReference type="InterPro" id="IPR029061">
    <property type="entry name" value="THDP-binding"/>
</dbReference>
<dbReference type="Proteomes" id="UP000295758">
    <property type="component" value="Unassembled WGS sequence"/>
</dbReference>
<dbReference type="Pfam" id="PF02780">
    <property type="entry name" value="Transketolase_C"/>
    <property type="match status" value="1"/>
</dbReference>
<keyword evidence="5 10" id="KW-0479">Metal-binding</keyword>
<dbReference type="CDD" id="cd02007">
    <property type="entry name" value="TPP_DXS"/>
    <property type="match status" value="1"/>
</dbReference>
<dbReference type="CDD" id="cd07033">
    <property type="entry name" value="TPP_PYR_DXS_TK_like"/>
    <property type="match status" value="1"/>
</dbReference>
<dbReference type="Proteomes" id="UP000198612">
    <property type="component" value="Unassembled WGS sequence"/>
</dbReference>
<dbReference type="RefSeq" id="WP_089719168.1">
    <property type="nucleotide sequence ID" value="NZ_FMYT01000001.1"/>
</dbReference>
<dbReference type="Gene3D" id="3.40.50.920">
    <property type="match status" value="1"/>
</dbReference>
<evidence type="ECO:0000259" key="11">
    <source>
        <dbReference type="SMART" id="SM00861"/>
    </source>
</evidence>
<feature type="binding site" evidence="10">
    <location>
        <position position="175"/>
    </location>
    <ligand>
        <name>Mg(2+)</name>
        <dbReference type="ChEBI" id="CHEBI:18420"/>
    </ligand>
</feature>
<dbReference type="InterPro" id="IPR009014">
    <property type="entry name" value="Transketo_C/PFOR_II"/>
</dbReference>
<dbReference type="PANTHER" id="PTHR43322">
    <property type="entry name" value="1-D-DEOXYXYLULOSE 5-PHOSPHATE SYNTHASE-RELATED"/>
    <property type="match status" value="1"/>
</dbReference>
<feature type="binding site" evidence="10">
    <location>
        <begin position="115"/>
        <end position="117"/>
    </location>
    <ligand>
        <name>thiamine diphosphate</name>
        <dbReference type="ChEBI" id="CHEBI:58937"/>
    </ligand>
</feature>
<accession>A0A1G6I1K6</accession>
<evidence type="ECO:0000313" key="19">
    <source>
        <dbReference type="Proteomes" id="UP000199519"/>
    </source>
</evidence>
<evidence type="ECO:0000256" key="9">
    <source>
        <dbReference type="ARBA" id="ARBA00023229"/>
    </source>
</evidence>
<evidence type="ECO:0000256" key="4">
    <source>
        <dbReference type="ARBA" id="ARBA00022679"/>
    </source>
</evidence>
<evidence type="ECO:0000256" key="10">
    <source>
        <dbReference type="HAMAP-Rule" id="MF_00315"/>
    </source>
</evidence>
<dbReference type="GO" id="GO:0030976">
    <property type="term" value="F:thiamine pyrophosphate binding"/>
    <property type="evidence" value="ECO:0007669"/>
    <property type="project" value="UniProtKB-UniRule"/>
</dbReference>
<dbReference type="GO" id="GO:0000287">
    <property type="term" value="F:magnesium ion binding"/>
    <property type="evidence" value="ECO:0007669"/>
    <property type="project" value="UniProtKB-UniRule"/>
</dbReference>
<dbReference type="EMBL" id="FOHG01000001">
    <property type="protein sequence ID" value="SES61945.1"/>
    <property type="molecule type" value="Genomic_DNA"/>
</dbReference>
<keyword evidence="8 10" id="KW-0786">Thiamine pyrophosphate</keyword>
<evidence type="ECO:0000313" key="21">
    <source>
        <dbReference type="Proteomes" id="UP000295472"/>
    </source>
</evidence>